<evidence type="ECO:0000259" key="2">
    <source>
        <dbReference type="Pfam" id="PF01569"/>
    </source>
</evidence>
<dbReference type="AlphaFoldDB" id="E4T6M1"/>
<feature type="transmembrane region" description="Helical" evidence="1">
    <location>
        <begin position="7"/>
        <end position="25"/>
    </location>
</feature>
<keyword evidence="1" id="KW-0472">Membrane</keyword>
<dbReference type="EMBL" id="CP002345">
    <property type="protein sequence ID" value="ADQ80365.1"/>
    <property type="molecule type" value="Genomic_DNA"/>
</dbReference>
<sequence>MKKFHNIISLIFQPLLMPTYAMFMLMSMDIFMPLPSIWRWIAVIGTFLFTGFFPALPIWLMMRRGDIKDLFISNRQERTVPYIFSFVAYIFWALFMWRTLQFPIFIVTMAIGSAASILVIALINFKWKISAHLAGMGGFCGGIFGICYRTGTNPLLLFGIILAISALVALSRIELKAHTPGQTLAGFAVGFFMVFTPVFFF</sequence>
<keyword evidence="1" id="KW-0812">Transmembrane</keyword>
<accession>E4T6M1</accession>
<dbReference type="Proteomes" id="UP000008718">
    <property type="component" value="Chromosome"/>
</dbReference>
<gene>
    <name evidence="3" type="ordered locus">Palpr_2229</name>
</gene>
<feature type="transmembrane region" description="Helical" evidence="1">
    <location>
        <begin position="103"/>
        <end position="123"/>
    </location>
</feature>
<dbReference type="OrthoDB" id="9786064at2"/>
<feature type="transmembrane region" description="Helical" evidence="1">
    <location>
        <begin position="154"/>
        <end position="171"/>
    </location>
</feature>
<dbReference type="Pfam" id="PF01569">
    <property type="entry name" value="PAP2"/>
    <property type="match status" value="1"/>
</dbReference>
<feature type="transmembrane region" description="Helical" evidence="1">
    <location>
        <begin position="130"/>
        <end position="148"/>
    </location>
</feature>
<feature type="transmembrane region" description="Helical" evidence="1">
    <location>
        <begin position="80"/>
        <end position="97"/>
    </location>
</feature>
<organism evidence="3 4">
    <name type="scientific">Paludibacter propionicigenes (strain DSM 17365 / JCM 13257 / WB4)</name>
    <dbReference type="NCBI Taxonomy" id="694427"/>
    <lineage>
        <taxon>Bacteria</taxon>
        <taxon>Pseudomonadati</taxon>
        <taxon>Bacteroidota</taxon>
        <taxon>Bacteroidia</taxon>
        <taxon>Bacteroidales</taxon>
        <taxon>Paludibacteraceae</taxon>
        <taxon>Paludibacter</taxon>
    </lineage>
</organism>
<dbReference type="STRING" id="694427.Palpr_2229"/>
<feature type="transmembrane region" description="Helical" evidence="1">
    <location>
        <begin position="37"/>
        <end position="60"/>
    </location>
</feature>
<reference key="1">
    <citation type="submission" date="2010-11" db="EMBL/GenBank/DDBJ databases">
        <title>The complete genome of Paludibacter propionicigenes DSM 17365.</title>
        <authorList>
            <consortium name="US DOE Joint Genome Institute (JGI-PGF)"/>
            <person name="Lucas S."/>
            <person name="Copeland A."/>
            <person name="Lapidus A."/>
            <person name="Bruce D."/>
            <person name="Goodwin L."/>
            <person name="Pitluck S."/>
            <person name="Kyrpides N."/>
            <person name="Mavromatis K."/>
            <person name="Ivanova N."/>
            <person name="Munk A.C."/>
            <person name="Brettin T."/>
            <person name="Detter J.C."/>
            <person name="Han C."/>
            <person name="Tapia R."/>
            <person name="Land M."/>
            <person name="Hauser L."/>
            <person name="Markowitz V."/>
            <person name="Cheng J.-F."/>
            <person name="Hugenholtz P."/>
            <person name="Woyke T."/>
            <person name="Wu D."/>
            <person name="Gronow S."/>
            <person name="Wellnitz S."/>
            <person name="Brambilla E."/>
            <person name="Klenk H.-P."/>
            <person name="Eisen J.A."/>
        </authorList>
    </citation>
    <scope>NUCLEOTIDE SEQUENCE</scope>
    <source>
        <strain>WB4</strain>
    </source>
</reference>
<feature type="domain" description="Phosphatidic acid phosphatase type 2/haloperoxidase" evidence="2">
    <location>
        <begin position="129"/>
        <end position="195"/>
    </location>
</feature>
<dbReference type="Gene3D" id="1.20.144.10">
    <property type="entry name" value="Phosphatidic acid phosphatase type 2/haloperoxidase"/>
    <property type="match status" value="1"/>
</dbReference>
<dbReference type="KEGG" id="ppn:Palpr_2229"/>
<keyword evidence="1" id="KW-1133">Transmembrane helix</keyword>
<reference evidence="3 4" key="2">
    <citation type="journal article" date="2011" name="Stand. Genomic Sci.">
        <title>Complete genome sequence of Paludibacter propionicigenes type strain (WB4).</title>
        <authorList>
            <person name="Gronow S."/>
            <person name="Munk C."/>
            <person name="Lapidus A."/>
            <person name="Nolan M."/>
            <person name="Lucas S."/>
            <person name="Hammon N."/>
            <person name="Deshpande S."/>
            <person name="Cheng J.F."/>
            <person name="Tapia R."/>
            <person name="Han C."/>
            <person name="Goodwin L."/>
            <person name="Pitluck S."/>
            <person name="Liolios K."/>
            <person name="Ivanova N."/>
            <person name="Mavromatis K."/>
            <person name="Mikhailova N."/>
            <person name="Pati A."/>
            <person name="Chen A."/>
            <person name="Palaniappan K."/>
            <person name="Land M."/>
            <person name="Hauser L."/>
            <person name="Chang Y.J."/>
            <person name="Jeffries C.D."/>
            <person name="Brambilla E."/>
            <person name="Rohde M."/>
            <person name="Goker M."/>
            <person name="Detter J.C."/>
            <person name="Woyke T."/>
            <person name="Bristow J."/>
            <person name="Eisen J.A."/>
            <person name="Markowitz V."/>
            <person name="Hugenholtz P."/>
            <person name="Kyrpides N.C."/>
            <person name="Klenk H.P."/>
        </authorList>
    </citation>
    <scope>NUCLEOTIDE SEQUENCE [LARGE SCALE GENOMIC DNA]</scope>
    <source>
        <strain evidence="4">DSM 17365 / JCM 13257 / WB4</strain>
    </source>
</reference>
<dbReference type="HOGENOM" id="CLU_093776_1_1_10"/>
<dbReference type="InterPro" id="IPR000326">
    <property type="entry name" value="PAP2/HPO"/>
</dbReference>
<protein>
    <submittedName>
        <fullName evidence="3">Phosphoesterase PA-phosphatase related protein</fullName>
    </submittedName>
</protein>
<dbReference type="InterPro" id="IPR036938">
    <property type="entry name" value="PAP2/HPO_sf"/>
</dbReference>
<dbReference type="RefSeq" id="WP_013445734.1">
    <property type="nucleotide sequence ID" value="NC_014734.1"/>
</dbReference>
<feature type="transmembrane region" description="Helical" evidence="1">
    <location>
        <begin position="183"/>
        <end position="200"/>
    </location>
</feature>
<dbReference type="eggNOG" id="COG0671">
    <property type="taxonomic scope" value="Bacteria"/>
</dbReference>
<evidence type="ECO:0000256" key="1">
    <source>
        <dbReference type="SAM" id="Phobius"/>
    </source>
</evidence>
<name>E4T6M1_PALPW</name>
<proteinExistence type="predicted"/>
<evidence type="ECO:0000313" key="3">
    <source>
        <dbReference type="EMBL" id="ADQ80365.1"/>
    </source>
</evidence>
<evidence type="ECO:0000313" key="4">
    <source>
        <dbReference type="Proteomes" id="UP000008718"/>
    </source>
</evidence>
<dbReference type="SUPFAM" id="SSF48317">
    <property type="entry name" value="Acid phosphatase/Vanadium-dependent haloperoxidase"/>
    <property type="match status" value="1"/>
</dbReference>
<keyword evidence="4" id="KW-1185">Reference proteome</keyword>